<dbReference type="AlphaFoldDB" id="M7T8C4"/>
<dbReference type="OrthoDB" id="4160360at2759"/>
<proteinExistence type="predicted"/>
<evidence type="ECO:0000313" key="2">
    <source>
        <dbReference type="EMBL" id="EMR66066.1"/>
    </source>
</evidence>
<protein>
    <submittedName>
        <fullName evidence="2">Uncharacterized protein</fullName>
    </submittedName>
</protein>
<feature type="region of interest" description="Disordered" evidence="1">
    <location>
        <begin position="39"/>
        <end position="71"/>
    </location>
</feature>
<accession>M7T8C4</accession>
<organism evidence="2 3">
    <name type="scientific">Eutypa lata (strain UCR-EL1)</name>
    <name type="common">Grapevine dieback disease fungus</name>
    <name type="synonym">Eutypa armeniacae</name>
    <dbReference type="NCBI Taxonomy" id="1287681"/>
    <lineage>
        <taxon>Eukaryota</taxon>
        <taxon>Fungi</taxon>
        <taxon>Dikarya</taxon>
        <taxon>Ascomycota</taxon>
        <taxon>Pezizomycotina</taxon>
        <taxon>Sordariomycetes</taxon>
        <taxon>Xylariomycetidae</taxon>
        <taxon>Xylariales</taxon>
        <taxon>Diatrypaceae</taxon>
        <taxon>Eutypa</taxon>
    </lineage>
</organism>
<evidence type="ECO:0000313" key="3">
    <source>
        <dbReference type="Proteomes" id="UP000012174"/>
    </source>
</evidence>
<dbReference type="HOGENOM" id="CLU_2277483_0_0_1"/>
<name>M7T8C4_EUTLA</name>
<evidence type="ECO:0000256" key="1">
    <source>
        <dbReference type="SAM" id="MobiDB-lite"/>
    </source>
</evidence>
<dbReference type="KEGG" id="ela:UCREL1_6953"/>
<sequence>MSSSLSPIHASRSVHQLKIGRLGALIDVVDDMARNPRLLDEVRSRRFDRNDPPPPYESDPETELEESPRRLQEVGQVEEAEFISRPLSDEELLDLFDHFERG</sequence>
<dbReference type="EMBL" id="KB706718">
    <property type="protein sequence ID" value="EMR66066.1"/>
    <property type="molecule type" value="Genomic_DNA"/>
</dbReference>
<dbReference type="Proteomes" id="UP000012174">
    <property type="component" value="Unassembled WGS sequence"/>
</dbReference>
<reference evidence="3" key="1">
    <citation type="journal article" date="2013" name="Genome Announc.">
        <title>Draft genome sequence of the grapevine dieback fungus Eutypa lata UCR-EL1.</title>
        <authorList>
            <person name="Blanco-Ulate B."/>
            <person name="Rolshausen P.E."/>
            <person name="Cantu D."/>
        </authorList>
    </citation>
    <scope>NUCLEOTIDE SEQUENCE [LARGE SCALE GENOMIC DNA]</scope>
    <source>
        <strain evidence="3">UCR-EL1</strain>
    </source>
</reference>
<gene>
    <name evidence="2" type="ORF">UCREL1_6953</name>
</gene>
<feature type="compositionally biased region" description="Basic and acidic residues" evidence="1">
    <location>
        <begin position="39"/>
        <end position="51"/>
    </location>
</feature>
<keyword evidence="3" id="KW-1185">Reference proteome</keyword>